<protein>
    <submittedName>
        <fullName evidence="1">Glucokinase</fullName>
    </submittedName>
</protein>
<comment type="caution">
    <text evidence="1">The sequence shown here is derived from an EMBL/GenBank/DDBJ whole genome shotgun (WGS) entry which is preliminary data.</text>
</comment>
<reference evidence="1" key="1">
    <citation type="submission" date="2020-10" db="EMBL/GenBank/DDBJ databases">
        <authorList>
            <person name="Gilroy R."/>
        </authorList>
    </citation>
    <scope>NUCLEOTIDE SEQUENCE</scope>
    <source>
        <strain evidence="1">ChiSjej4B22-9803</strain>
    </source>
</reference>
<dbReference type="EMBL" id="DVND01000015">
    <property type="protein sequence ID" value="HIU47852.1"/>
    <property type="molecule type" value="Genomic_DNA"/>
</dbReference>
<evidence type="ECO:0000313" key="1">
    <source>
        <dbReference type="EMBL" id="HIU47852.1"/>
    </source>
</evidence>
<proteinExistence type="predicted"/>
<gene>
    <name evidence="1" type="ORF">IAB04_00655</name>
</gene>
<dbReference type="AlphaFoldDB" id="A0A9D1LTZ1"/>
<name>A0A9D1LTZ1_9FIRM</name>
<evidence type="ECO:0000313" key="2">
    <source>
        <dbReference type="Proteomes" id="UP000824111"/>
    </source>
</evidence>
<reference evidence="1" key="2">
    <citation type="journal article" date="2021" name="PeerJ">
        <title>Extensive microbial diversity within the chicken gut microbiome revealed by metagenomics and culture.</title>
        <authorList>
            <person name="Gilroy R."/>
            <person name="Ravi A."/>
            <person name="Getino M."/>
            <person name="Pursley I."/>
            <person name="Horton D.L."/>
            <person name="Alikhan N.F."/>
            <person name="Baker D."/>
            <person name="Gharbi K."/>
            <person name="Hall N."/>
            <person name="Watson M."/>
            <person name="Adriaenssens E.M."/>
            <person name="Foster-Nyarko E."/>
            <person name="Jarju S."/>
            <person name="Secka A."/>
            <person name="Antonio M."/>
            <person name="Oren A."/>
            <person name="Chaudhuri R.R."/>
            <person name="La Ragione R."/>
            <person name="Hildebrand F."/>
            <person name="Pallen M.J."/>
        </authorList>
    </citation>
    <scope>NUCLEOTIDE SEQUENCE</scope>
    <source>
        <strain evidence="1">ChiSjej4B22-9803</strain>
    </source>
</reference>
<dbReference type="Proteomes" id="UP000824111">
    <property type="component" value="Unassembled WGS sequence"/>
</dbReference>
<accession>A0A9D1LTZ1</accession>
<feature type="non-terminal residue" evidence="1">
    <location>
        <position position="1"/>
    </location>
</feature>
<organism evidence="1 2">
    <name type="scientific">Candidatus Avimonoglobus intestinipullorum</name>
    <dbReference type="NCBI Taxonomy" id="2840699"/>
    <lineage>
        <taxon>Bacteria</taxon>
        <taxon>Bacillati</taxon>
        <taxon>Bacillota</taxon>
        <taxon>Clostridia</taxon>
        <taxon>Eubacteriales</taxon>
        <taxon>Candidatus Avimonoglobus</taxon>
    </lineage>
</organism>
<sequence length="39" mass="4300">DFVNQYGYNKYLEKTEIKVATLFNDAGIIGAALAAKMFA</sequence>